<comment type="subcellular location">
    <subcellularLocation>
        <location evidence="1">Cell membrane</location>
        <topology evidence="1">Multi-pass membrane protein</topology>
    </subcellularLocation>
</comment>
<reference evidence="9" key="1">
    <citation type="submission" date="2016-10" db="EMBL/GenBank/DDBJ databases">
        <authorList>
            <person name="de Groot N.N."/>
        </authorList>
    </citation>
    <scope>NUCLEOTIDE SEQUENCE</scope>
</reference>
<evidence type="ECO:0000256" key="5">
    <source>
        <dbReference type="ARBA" id="ARBA00022989"/>
    </source>
</evidence>
<evidence type="ECO:0000259" key="8">
    <source>
        <dbReference type="SMART" id="SM00014"/>
    </source>
</evidence>
<feature type="transmembrane region" description="Helical" evidence="7">
    <location>
        <begin position="146"/>
        <end position="165"/>
    </location>
</feature>
<keyword evidence="4" id="KW-0378">Hydrolase</keyword>
<keyword evidence="3 7" id="KW-0812">Transmembrane</keyword>
<dbReference type="Gene3D" id="1.20.144.10">
    <property type="entry name" value="Phosphatidic acid phosphatase type 2/haloperoxidase"/>
    <property type="match status" value="1"/>
</dbReference>
<evidence type="ECO:0000256" key="7">
    <source>
        <dbReference type="SAM" id="Phobius"/>
    </source>
</evidence>
<sequence length="175" mass="19761">MYHQWGNPTIPFGAIHTFSQIGKSVWYIVGSIIAYIIWRDRDPAIAKISAYILSTTILSGVAVNIIKVIFGRARPILYIEDHIYGFSWFSFDVVYRSFPSGHSTTAMAVATGLALVLPKYRIWFLALGIAIALSRVVLTEHYLSDVIVGGFLGLSSSMFLYHVFYRQEKRGNYEL</sequence>
<dbReference type="PANTHER" id="PTHR14969">
    <property type="entry name" value="SPHINGOSINE-1-PHOSPHATE PHOSPHOHYDROLASE"/>
    <property type="match status" value="1"/>
</dbReference>
<feature type="domain" description="Phosphatidic acid phosphatase type 2/haloperoxidase" evidence="8">
    <location>
        <begin position="49"/>
        <end position="161"/>
    </location>
</feature>
<dbReference type="InterPro" id="IPR000326">
    <property type="entry name" value="PAP2/HPO"/>
</dbReference>
<evidence type="ECO:0000256" key="4">
    <source>
        <dbReference type="ARBA" id="ARBA00022801"/>
    </source>
</evidence>
<dbReference type="SMART" id="SM00014">
    <property type="entry name" value="acidPPc"/>
    <property type="match status" value="1"/>
</dbReference>
<dbReference type="SUPFAM" id="SSF48317">
    <property type="entry name" value="Acid phosphatase/Vanadium-dependent haloperoxidase"/>
    <property type="match status" value="1"/>
</dbReference>
<keyword evidence="2" id="KW-1003">Cell membrane</keyword>
<organism evidence="9">
    <name type="scientific">hydrothermal vent metagenome</name>
    <dbReference type="NCBI Taxonomy" id="652676"/>
    <lineage>
        <taxon>unclassified sequences</taxon>
        <taxon>metagenomes</taxon>
        <taxon>ecological metagenomes</taxon>
    </lineage>
</organism>
<keyword evidence="5 7" id="KW-1133">Transmembrane helix</keyword>
<dbReference type="GO" id="GO:0016787">
    <property type="term" value="F:hydrolase activity"/>
    <property type="evidence" value="ECO:0007669"/>
    <property type="project" value="UniProtKB-KW"/>
</dbReference>
<gene>
    <name evidence="9" type="ORF">MNB_SV-6-1731</name>
</gene>
<protein>
    <submittedName>
        <fullName evidence="9">Phosphoesterase PA-phosphatase related</fullName>
    </submittedName>
</protein>
<dbReference type="Pfam" id="PF01569">
    <property type="entry name" value="PAP2"/>
    <property type="match status" value="1"/>
</dbReference>
<dbReference type="PANTHER" id="PTHR14969:SF62">
    <property type="entry name" value="DECAPRENYLPHOSPHORYL-5-PHOSPHORIBOSE PHOSPHATASE RV3807C-RELATED"/>
    <property type="match status" value="1"/>
</dbReference>
<evidence type="ECO:0000256" key="2">
    <source>
        <dbReference type="ARBA" id="ARBA00022475"/>
    </source>
</evidence>
<proteinExistence type="predicted"/>
<evidence type="ECO:0000256" key="1">
    <source>
        <dbReference type="ARBA" id="ARBA00004651"/>
    </source>
</evidence>
<keyword evidence="6 7" id="KW-0472">Membrane</keyword>
<dbReference type="EMBL" id="FPHC01000048">
    <property type="protein sequence ID" value="SFV58392.1"/>
    <property type="molecule type" value="Genomic_DNA"/>
</dbReference>
<accession>A0A1W1BY66</accession>
<feature type="transmembrane region" description="Helical" evidence="7">
    <location>
        <begin position="20"/>
        <end position="38"/>
    </location>
</feature>
<dbReference type="GO" id="GO:0005886">
    <property type="term" value="C:plasma membrane"/>
    <property type="evidence" value="ECO:0007669"/>
    <property type="project" value="UniProtKB-SubCell"/>
</dbReference>
<feature type="transmembrane region" description="Helical" evidence="7">
    <location>
        <begin position="50"/>
        <end position="70"/>
    </location>
</feature>
<dbReference type="InterPro" id="IPR036938">
    <property type="entry name" value="PAP2/HPO_sf"/>
</dbReference>
<feature type="transmembrane region" description="Helical" evidence="7">
    <location>
        <begin position="107"/>
        <end position="134"/>
    </location>
</feature>
<evidence type="ECO:0000256" key="3">
    <source>
        <dbReference type="ARBA" id="ARBA00022692"/>
    </source>
</evidence>
<evidence type="ECO:0000256" key="6">
    <source>
        <dbReference type="ARBA" id="ARBA00023136"/>
    </source>
</evidence>
<evidence type="ECO:0000313" key="9">
    <source>
        <dbReference type="EMBL" id="SFV58392.1"/>
    </source>
</evidence>
<name>A0A1W1BY66_9ZZZZ</name>
<dbReference type="AlphaFoldDB" id="A0A1W1BY66"/>